<dbReference type="AlphaFoldDB" id="A0A9N9JAC6"/>
<evidence type="ECO:0000313" key="1">
    <source>
        <dbReference type="EMBL" id="CAG8772393.1"/>
    </source>
</evidence>
<dbReference type="Proteomes" id="UP000789508">
    <property type="component" value="Unassembled WGS sequence"/>
</dbReference>
<keyword evidence="2" id="KW-1185">Reference proteome</keyword>
<dbReference type="EMBL" id="CAJVPS010053311">
    <property type="protein sequence ID" value="CAG8772393.1"/>
    <property type="molecule type" value="Genomic_DNA"/>
</dbReference>
<sequence>VLDGRSTMGSNLFVVNLWKSMREKLKNKDESLGTFPGPLILTKKNVPKEKQWNPVELISRQRCSWPQKLCSKYDRRSFPNQYSSLVK</sequence>
<proteinExistence type="predicted"/>
<accession>A0A9N9JAC6</accession>
<organism evidence="1 2">
    <name type="scientific">Ambispora leptoticha</name>
    <dbReference type="NCBI Taxonomy" id="144679"/>
    <lineage>
        <taxon>Eukaryota</taxon>
        <taxon>Fungi</taxon>
        <taxon>Fungi incertae sedis</taxon>
        <taxon>Mucoromycota</taxon>
        <taxon>Glomeromycotina</taxon>
        <taxon>Glomeromycetes</taxon>
        <taxon>Archaeosporales</taxon>
        <taxon>Ambisporaceae</taxon>
        <taxon>Ambispora</taxon>
    </lineage>
</organism>
<name>A0A9N9JAC6_9GLOM</name>
<reference evidence="1" key="1">
    <citation type="submission" date="2021-06" db="EMBL/GenBank/DDBJ databases">
        <authorList>
            <person name="Kallberg Y."/>
            <person name="Tangrot J."/>
            <person name="Rosling A."/>
        </authorList>
    </citation>
    <scope>NUCLEOTIDE SEQUENCE</scope>
    <source>
        <strain evidence="1">FL130A</strain>
    </source>
</reference>
<protein>
    <submittedName>
        <fullName evidence="1">7688_t:CDS:1</fullName>
    </submittedName>
</protein>
<gene>
    <name evidence="1" type="ORF">ALEPTO_LOCUS14218</name>
</gene>
<feature type="non-terminal residue" evidence="1">
    <location>
        <position position="87"/>
    </location>
</feature>
<feature type="non-terminal residue" evidence="1">
    <location>
        <position position="1"/>
    </location>
</feature>
<comment type="caution">
    <text evidence="1">The sequence shown here is derived from an EMBL/GenBank/DDBJ whole genome shotgun (WGS) entry which is preliminary data.</text>
</comment>
<evidence type="ECO:0000313" key="2">
    <source>
        <dbReference type="Proteomes" id="UP000789508"/>
    </source>
</evidence>